<dbReference type="SUPFAM" id="SSF48208">
    <property type="entry name" value="Six-hairpin glycosidases"/>
    <property type="match status" value="1"/>
</dbReference>
<dbReference type="InterPro" id="IPR011613">
    <property type="entry name" value="GH15-like"/>
</dbReference>
<dbReference type="Gene3D" id="1.50.10.10">
    <property type="match status" value="1"/>
</dbReference>
<dbReference type="AlphaFoldDB" id="A0A8D5UEN3"/>
<proteinExistence type="predicted"/>
<dbReference type="Proteomes" id="UP000677436">
    <property type="component" value="Chromosome"/>
</dbReference>
<sequence length="342" mass="39620">MSKLKRLHQVLDTMRLPNGAYIASPSDDYSYVWIRDVGYTVLPYLTTPCNRYEKAMHALLDLFRRYEWKIDIHTQRKPVHLYEYIHARYDKDLTEIKEPWGHAQNDAIGLFIWNIAQGIRHRKAVLRDEKDREILQKLVWYLACVEYWDHPDNGMWEENREVHASSVGAVVAGLQAIRLLVDVPEDLIRKGQQTLSLILPRESITKETDLALLSLIYPYQVVERGMAQRILKNVTTKLERTYGCIRYEGDQYYNHGKEAEWCFGFPWLGLCHAVLGNRQQAQEYWQKTLYLLPDDGRMPELYIGGTNRPNGNTPLAWAVAMVLLLKQHMSAAGEESSEAAAG</sequence>
<feature type="domain" description="GH15-like" evidence="1">
    <location>
        <begin position="17"/>
        <end position="259"/>
    </location>
</feature>
<dbReference type="GO" id="GO:0005975">
    <property type="term" value="P:carbohydrate metabolic process"/>
    <property type="evidence" value="ECO:0007669"/>
    <property type="project" value="InterPro"/>
</dbReference>
<organism evidence="2 3">
    <name type="scientific">Polycladomyces abyssicola</name>
    <dbReference type="NCBI Taxonomy" id="1125966"/>
    <lineage>
        <taxon>Bacteria</taxon>
        <taxon>Bacillati</taxon>
        <taxon>Bacillota</taxon>
        <taxon>Bacilli</taxon>
        <taxon>Bacillales</taxon>
        <taxon>Thermoactinomycetaceae</taxon>
        <taxon>Polycladomyces</taxon>
    </lineage>
</organism>
<gene>
    <name evidence="2" type="ORF">JIR001_17100</name>
</gene>
<reference evidence="2" key="2">
    <citation type="journal article" date="2021" name="Microbiol. Resour. Announc.">
        <title>Complete Genome Sequence of Polycladomyces abyssicola JIR-001T, Isolated from Hemipelagic Sediment in Deep Seawater.</title>
        <authorList>
            <person name="Tsubouchi T."/>
            <person name="Kaneko Y."/>
        </authorList>
    </citation>
    <scope>NUCLEOTIDE SEQUENCE</scope>
    <source>
        <strain evidence="2">JIR-001</strain>
    </source>
</reference>
<dbReference type="EMBL" id="AP024601">
    <property type="protein sequence ID" value="BCU81927.1"/>
    <property type="molecule type" value="Genomic_DNA"/>
</dbReference>
<dbReference type="KEGG" id="pabs:JIR001_17100"/>
<dbReference type="Pfam" id="PF00723">
    <property type="entry name" value="Glyco_hydro_15"/>
    <property type="match status" value="1"/>
</dbReference>
<dbReference type="GO" id="GO:0004553">
    <property type="term" value="F:hydrolase activity, hydrolyzing O-glycosyl compounds"/>
    <property type="evidence" value="ECO:0007669"/>
    <property type="project" value="TreeGrafter"/>
</dbReference>
<reference evidence="2" key="1">
    <citation type="journal article" date="2013" name="Int. J. Syst. Evol. Microbiol.">
        <title>Polycladomyces abyssicola gen. nov., sp. nov., a thermophilic filamentous bacterium isolated from hemipelagic sediment.</title>
        <authorList>
            <person name="Tsubouchi T."/>
            <person name="Shimane Y."/>
            <person name="Mori K."/>
            <person name="Usui K."/>
            <person name="Hiraki T."/>
            <person name="Tame A."/>
            <person name="Uematsu K."/>
            <person name="Maruyama T."/>
            <person name="Hatada Y."/>
        </authorList>
    </citation>
    <scope>NUCLEOTIDE SEQUENCE</scope>
    <source>
        <strain evidence="2">JIR-001</strain>
    </source>
</reference>
<protein>
    <recommendedName>
        <fullName evidence="1">GH15-like domain-containing protein</fullName>
    </recommendedName>
</protein>
<dbReference type="PANTHER" id="PTHR31616:SF0">
    <property type="entry name" value="GLUCAN 1,4-ALPHA-GLUCOSIDASE"/>
    <property type="match status" value="1"/>
</dbReference>
<dbReference type="InterPro" id="IPR008928">
    <property type="entry name" value="6-hairpin_glycosidase_sf"/>
</dbReference>
<keyword evidence="3" id="KW-1185">Reference proteome</keyword>
<evidence type="ECO:0000259" key="1">
    <source>
        <dbReference type="Pfam" id="PF00723"/>
    </source>
</evidence>
<name>A0A8D5UEN3_9BACL</name>
<accession>A0A8D5UEN3</accession>
<dbReference type="InterPro" id="IPR012341">
    <property type="entry name" value="6hp_glycosidase-like_sf"/>
</dbReference>
<dbReference type="PANTHER" id="PTHR31616">
    <property type="entry name" value="TREHALASE"/>
    <property type="match status" value="1"/>
</dbReference>
<evidence type="ECO:0000313" key="3">
    <source>
        <dbReference type="Proteomes" id="UP000677436"/>
    </source>
</evidence>
<evidence type="ECO:0000313" key="2">
    <source>
        <dbReference type="EMBL" id="BCU81927.1"/>
    </source>
</evidence>